<evidence type="ECO:0008006" key="10">
    <source>
        <dbReference type="Google" id="ProtNLM"/>
    </source>
</evidence>
<feature type="transmembrane region" description="Helical" evidence="7">
    <location>
        <begin position="145"/>
        <end position="166"/>
    </location>
</feature>
<evidence type="ECO:0000256" key="7">
    <source>
        <dbReference type="SAM" id="Phobius"/>
    </source>
</evidence>
<evidence type="ECO:0000313" key="9">
    <source>
        <dbReference type="Proteomes" id="UP000321899"/>
    </source>
</evidence>
<feature type="transmembrane region" description="Helical" evidence="7">
    <location>
        <begin position="186"/>
        <end position="202"/>
    </location>
</feature>
<evidence type="ECO:0000256" key="6">
    <source>
        <dbReference type="ARBA" id="ARBA00023136"/>
    </source>
</evidence>
<dbReference type="Pfam" id="PF00860">
    <property type="entry name" value="Xan_ur_permease"/>
    <property type="match status" value="1"/>
</dbReference>
<feature type="transmembrane region" description="Helical" evidence="7">
    <location>
        <begin position="66"/>
        <end position="86"/>
    </location>
</feature>
<name>A0A5Q4VCL4_9BACT</name>
<feature type="transmembrane region" description="Helical" evidence="7">
    <location>
        <begin position="118"/>
        <end position="138"/>
    </location>
</feature>
<protein>
    <recommendedName>
        <fullName evidence="10">Xanthine/uracil/vitamin C permease</fullName>
    </recommendedName>
</protein>
<keyword evidence="6 7" id="KW-0472">Membrane</keyword>
<sequence length="587" mass="63583">MAKSMKERLRMKGFFESGEDGRSGGGEPGWALSFFLGLIHVSLIFDGIIFLPNMIGKATGTPADQVAFVTFATLLVAAFGTFLQAFKPGNLGCGHVLFMGSYSAFLACTLMAVNMGGLPLLATMTLLSAPVVFLYSYFLRFLRHIVTPAIGGVLILLVALSLMPIAIELWQGGDSSQPHFGSSQNYLVGLVTMGVLVIFMLFGSHRLRLWTPLLGIGAGCLTASFLGLLTLEHVRHAPWFGLPEARWPGLALDFQVAWLPLAGAFFIAALVSAMEGTGNIMLLQQISVKGFRKVDYTRIQNGLYADGLAKGLSGLVGGAPVATFCDNIPLLKMTRVTSARVGLMGALILLVLAFMPKVSAFLLNAPSAVIGGMLVPICAMLFYAGFGLVMRSGLSFQMGLILGISLCAGLMAETRNFFPSIMPVEFAPILQNGVAMGGFVAIFFSTLLYLFPRPGMALHLTPTPAAMPTLLERLEKLKTSFRMGDETFLRLRLCCEETFSHLIEYAESSEKKCLFSVRLWEEGVFVEVIIGETVDEIDQGMRPFTGINATEAELDRVGLLILSRMAKDVQHIHISGYTYISFVIELS</sequence>
<keyword evidence="4 7" id="KW-0812">Transmembrane</keyword>
<evidence type="ECO:0000256" key="4">
    <source>
        <dbReference type="ARBA" id="ARBA00022692"/>
    </source>
</evidence>
<evidence type="ECO:0000256" key="2">
    <source>
        <dbReference type="ARBA" id="ARBA00008821"/>
    </source>
</evidence>
<feature type="transmembrane region" description="Helical" evidence="7">
    <location>
        <begin position="209"/>
        <end position="231"/>
    </location>
</feature>
<reference evidence="8 9" key="1">
    <citation type="submission" date="2019-06" db="EMBL/GenBank/DDBJ databases">
        <title>Desulfobotulus mexicanus sp. nov., a novel sulfate-reducing bacterium isolated from the sediment of an alkaline crater lake in Mexico.</title>
        <authorList>
            <person name="Hirschler-Rea A."/>
        </authorList>
    </citation>
    <scope>NUCLEOTIDE SEQUENCE [LARGE SCALE GENOMIC DNA]</scope>
    <source>
        <strain evidence="8 9">PAR22N</strain>
    </source>
</reference>
<keyword evidence="9" id="KW-1185">Reference proteome</keyword>
<comment type="caution">
    <text evidence="8">The sequence shown here is derived from an EMBL/GenBank/DDBJ whole genome shotgun (WGS) entry which is preliminary data.</text>
</comment>
<gene>
    <name evidence="8" type="ORF">FIM25_08705</name>
</gene>
<feature type="transmembrane region" description="Helical" evidence="7">
    <location>
        <begin position="30"/>
        <end position="51"/>
    </location>
</feature>
<dbReference type="AlphaFoldDB" id="A0A5Q4VCL4"/>
<accession>A0A5Q4VCL4</accession>
<dbReference type="GO" id="GO:0005886">
    <property type="term" value="C:plasma membrane"/>
    <property type="evidence" value="ECO:0007669"/>
    <property type="project" value="TreeGrafter"/>
</dbReference>
<evidence type="ECO:0000256" key="1">
    <source>
        <dbReference type="ARBA" id="ARBA00004141"/>
    </source>
</evidence>
<feature type="transmembrane region" description="Helical" evidence="7">
    <location>
        <begin position="93"/>
        <end position="112"/>
    </location>
</feature>
<feature type="transmembrane region" description="Helical" evidence="7">
    <location>
        <begin position="432"/>
        <end position="451"/>
    </location>
</feature>
<dbReference type="OrthoDB" id="9805749at2"/>
<dbReference type="GO" id="GO:0042907">
    <property type="term" value="F:xanthine transmembrane transporter activity"/>
    <property type="evidence" value="ECO:0007669"/>
    <property type="project" value="TreeGrafter"/>
</dbReference>
<dbReference type="Proteomes" id="UP000321899">
    <property type="component" value="Unassembled WGS sequence"/>
</dbReference>
<feature type="transmembrane region" description="Helical" evidence="7">
    <location>
        <begin position="257"/>
        <end position="283"/>
    </location>
</feature>
<dbReference type="PANTHER" id="PTHR42810">
    <property type="entry name" value="PURINE PERMEASE C1399.01C-RELATED"/>
    <property type="match status" value="1"/>
</dbReference>
<feature type="transmembrane region" description="Helical" evidence="7">
    <location>
        <begin position="341"/>
        <end position="362"/>
    </location>
</feature>
<keyword evidence="5 7" id="KW-1133">Transmembrane helix</keyword>
<organism evidence="8 9">
    <name type="scientific">Desulfobotulus mexicanus</name>
    <dbReference type="NCBI Taxonomy" id="2586642"/>
    <lineage>
        <taxon>Bacteria</taxon>
        <taxon>Pseudomonadati</taxon>
        <taxon>Thermodesulfobacteriota</taxon>
        <taxon>Desulfobacteria</taxon>
        <taxon>Desulfobacterales</taxon>
        <taxon>Desulfobacteraceae</taxon>
        <taxon>Desulfobotulus</taxon>
    </lineage>
</organism>
<feature type="transmembrane region" description="Helical" evidence="7">
    <location>
        <begin position="393"/>
        <end position="412"/>
    </location>
</feature>
<evidence type="ECO:0000256" key="3">
    <source>
        <dbReference type="ARBA" id="ARBA00022448"/>
    </source>
</evidence>
<comment type="similarity">
    <text evidence="2">Belongs to the nucleobase:cation symporter-2 (NCS2) (TC 2.A.40) family.</text>
</comment>
<dbReference type="InterPro" id="IPR006043">
    <property type="entry name" value="NCS2"/>
</dbReference>
<dbReference type="PANTHER" id="PTHR42810:SF2">
    <property type="entry name" value="PURINE PERMEASE C1399.01C-RELATED"/>
    <property type="match status" value="1"/>
</dbReference>
<feature type="transmembrane region" description="Helical" evidence="7">
    <location>
        <begin position="368"/>
        <end position="386"/>
    </location>
</feature>
<evidence type="ECO:0000256" key="5">
    <source>
        <dbReference type="ARBA" id="ARBA00022989"/>
    </source>
</evidence>
<proteinExistence type="inferred from homology"/>
<evidence type="ECO:0000313" key="8">
    <source>
        <dbReference type="EMBL" id="TYT74666.1"/>
    </source>
</evidence>
<comment type="subcellular location">
    <subcellularLocation>
        <location evidence="1">Membrane</location>
        <topology evidence="1">Multi-pass membrane protein</topology>
    </subcellularLocation>
</comment>
<keyword evidence="3" id="KW-0813">Transport</keyword>
<dbReference type="EMBL" id="VDMB01000009">
    <property type="protein sequence ID" value="TYT74666.1"/>
    <property type="molecule type" value="Genomic_DNA"/>
</dbReference>